<organism evidence="1 2">
    <name type="scientific">Echinicola soli</name>
    <dbReference type="NCBI Taxonomy" id="2591634"/>
    <lineage>
        <taxon>Bacteria</taxon>
        <taxon>Pseudomonadati</taxon>
        <taxon>Bacteroidota</taxon>
        <taxon>Cytophagia</taxon>
        <taxon>Cytophagales</taxon>
        <taxon>Cyclobacteriaceae</taxon>
        <taxon>Echinicola</taxon>
    </lineage>
</organism>
<reference evidence="1 2" key="1">
    <citation type="submission" date="2019-06" db="EMBL/GenBank/DDBJ databases">
        <title>Echinicola alkalisoli sp. nov. isolated from saline soil.</title>
        <authorList>
            <person name="Sun J.-Q."/>
            <person name="Xu L."/>
        </authorList>
    </citation>
    <scope>NUCLEOTIDE SEQUENCE [LARGE SCALE GENOMIC DNA]</scope>
    <source>
        <strain evidence="1 2">LN3S3</strain>
    </source>
</reference>
<evidence type="ECO:0008006" key="3">
    <source>
        <dbReference type="Google" id="ProtNLM"/>
    </source>
</evidence>
<gene>
    <name evidence="1" type="ORF">FKX85_09935</name>
</gene>
<name>A0A514CHQ9_9BACT</name>
<evidence type="ECO:0000313" key="1">
    <source>
        <dbReference type="EMBL" id="QDH79336.1"/>
    </source>
</evidence>
<proteinExistence type="predicted"/>
<dbReference type="Proteomes" id="UP000316614">
    <property type="component" value="Chromosome"/>
</dbReference>
<evidence type="ECO:0000313" key="2">
    <source>
        <dbReference type="Proteomes" id="UP000316614"/>
    </source>
</evidence>
<dbReference type="OrthoDB" id="921445at2"/>
<sequence>MAIGLELEYILPGNKRKWSLFIEPTYRQFNDQITVESPIISGGVLTSAIDYKSIEIPTGVRYYLFIDEKSKLYVNAALVMDLGFDSSITSTRQDGSTIETYNYELSTINFTGGIGYKYNNRINIEARHLMKRGFYSNLIPTHTTVPFP</sequence>
<dbReference type="AlphaFoldDB" id="A0A514CHQ9"/>
<protein>
    <recommendedName>
        <fullName evidence="3">Outer membrane protein beta-barrel domain-containing protein</fullName>
    </recommendedName>
</protein>
<dbReference type="EMBL" id="CP041253">
    <property type="protein sequence ID" value="QDH79336.1"/>
    <property type="molecule type" value="Genomic_DNA"/>
</dbReference>
<dbReference type="KEGG" id="echi:FKX85_09935"/>
<accession>A0A514CHQ9</accession>
<dbReference type="RefSeq" id="WP_141614580.1">
    <property type="nucleotide sequence ID" value="NZ_CP041253.1"/>
</dbReference>
<keyword evidence="2" id="KW-1185">Reference proteome</keyword>